<dbReference type="SUPFAM" id="SSF56672">
    <property type="entry name" value="DNA/RNA polymerases"/>
    <property type="match status" value="1"/>
</dbReference>
<name>A0A2G9TKH7_TELCI</name>
<dbReference type="PANTHER" id="PTHR37984">
    <property type="entry name" value="PROTEIN CBG26694"/>
    <property type="match status" value="1"/>
</dbReference>
<protein>
    <recommendedName>
        <fullName evidence="7">Reverse transcriptase RNase H-like domain-containing protein</fullName>
    </recommendedName>
</protein>
<dbReference type="Pfam" id="PF17917">
    <property type="entry name" value="RT_RNaseH"/>
    <property type="match status" value="1"/>
</dbReference>
<dbReference type="InterPro" id="IPR043502">
    <property type="entry name" value="DNA/RNA_pol_sf"/>
</dbReference>
<dbReference type="OrthoDB" id="6488552at2759"/>
<dbReference type="GO" id="GO:0004519">
    <property type="term" value="F:endonuclease activity"/>
    <property type="evidence" value="ECO:0007669"/>
    <property type="project" value="UniProtKB-KW"/>
</dbReference>
<dbReference type="GO" id="GO:0016787">
    <property type="term" value="F:hydrolase activity"/>
    <property type="evidence" value="ECO:0007669"/>
    <property type="project" value="UniProtKB-KW"/>
</dbReference>
<evidence type="ECO:0000256" key="6">
    <source>
        <dbReference type="ARBA" id="ARBA00022918"/>
    </source>
</evidence>
<evidence type="ECO:0000313" key="9">
    <source>
        <dbReference type="Proteomes" id="UP000230423"/>
    </source>
</evidence>
<accession>A0A2G9TKH7</accession>
<keyword evidence="4" id="KW-0255">Endonuclease</keyword>
<evidence type="ECO:0000259" key="7">
    <source>
        <dbReference type="Pfam" id="PF17917"/>
    </source>
</evidence>
<dbReference type="EMBL" id="KZ363455">
    <property type="protein sequence ID" value="PIO57870.1"/>
    <property type="molecule type" value="Genomic_DNA"/>
</dbReference>
<keyword evidence="2" id="KW-0548">Nucleotidyltransferase</keyword>
<dbReference type="PANTHER" id="PTHR37984:SF5">
    <property type="entry name" value="PROTEIN NYNRIN-LIKE"/>
    <property type="match status" value="1"/>
</dbReference>
<keyword evidence="6" id="KW-0695">RNA-directed DNA polymerase</keyword>
<keyword evidence="1" id="KW-0808">Transferase</keyword>
<evidence type="ECO:0000313" key="8">
    <source>
        <dbReference type="EMBL" id="PIO57870.1"/>
    </source>
</evidence>
<sequence>MVCRVPRRIPARQGCACLGSPAHPLRSYKGVIVADASEYGIGAVISHRSSDGTEKAIDHACRSLTAAEKNYGQVEKKAPAITFALRTFVYGRHSKLLTDHKPLRAIFVDRKGVPIHTANRLPRWALIVKNNFTNECRSAFSFGEADTLSRLIVDRPKVLAVATIEKDSNTIFINAILKLSVDARKIADGTSKDPVLQNILKFVRSGEWPKKSEVTTQFKCLTESLSTQNGCLLIGDRI</sequence>
<evidence type="ECO:0000256" key="1">
    <source>
        <dbReference type="ARBA" id="ARBA00022679"/>
    </source>
</evidence>
<reference evidence="8 9" key="1">
    <citation type="submission" date="2015-09" db="EMBL/GenBank/DDBJ databases">
        <title>Draft genome of the parasitic nematode Teladorsagia circumcincta isolate WARC Sus (inbred).</title>
        <authorList>
            <person name="Mitreva M."/>
        </authorList>
    </citation>
    <scope>NUCLEOTIDE SEQUENCE [LARGE SCALE GENOMIC DNA]</scope>
    <source>
        <strain evidence="8 9">S</strain>
    </source>
</reference>
<dbReference type="InterPro" id="IPR041373">
    <property type="entry name" value="RT_RNaseH"/>
</dbReference>
<keyword evidence="9" id="KW-1185">Reference proteome</keyword>
<dbReference type="Proteomes" id="UP000230423">
    <property type="component" value="Unassembled WGS sequence"/>
</dbReference>
<keyword evidence="5" id="KW-0378">Hydrolase</keyword>
<dbReference type="GO" id="GO:0003964">
    <property type="term" value="F:RNA-directed DNA polymerase activity"/>
    <property type="evidence" value="ECO:0007669"/>
    <property type="project" value="UniProtKB-KW"/>
</dbReference>
<organism evidence="8 9">
    <name type="scientific">Teladorsagia circumcincta</name>
    <name type="common">Brown stomach worm</name>
    <name type="synonym">Ostertagia circumcincta</name>
    <dbReference type="NCBI Taxonomy" id="45464"/>
    <lineage>
        <taxon>Eukaryota</taxon>
        <taxon>Metazoa</taxon>
        <taxon>Ecdysozoa</taxon>
        <taxon>Nematoda</taxon>
        <taxon>Chromadorea</taxon>
        <taxon>Rhabditida</taxon>
        <taxon>Rhabditina</taxon>
        <taxon>Rhabditomorpha</taxon>
        <taxon>Strongyloidea</taxon>
        <taxon>Trichostrongylidae</taxon>
        <taxon>Teladorsagia</taxon>
    </lineage>
</organism>
<feature type="domain" description="Reverse transcriptase RNase H-like" evidence="7">
    <location>
        <begin position="31"/>
        <end position="128"/>
    </location>
</feature>
<evidence type="ECO:0000256" key="2">
    <source>
        <dbReference type="ARBA" id="ARBA00022695"/>
    </source>
</evidence>
<proteinExistence type="predicted"/>
<evidence type="ECO:0000256" key="3">
    <source>
        <dbReference type="ARBA" id="ARBA00022722"/>
    </source>
</evidence>
<dbReference type="InterPro" id="IPR050951">
    <property type="entry name" value="Retrovirus_Pol_polyprotein"/>
</dbReference>
<evidence type="ECO:0000256" key="5">
    <source>
        <dbReference type="ARBA" id="ARBA00022801"/>
    </source>
</evidence>
<gene>
    <name evidence="8" type="ORF">TELCIR_20710</name>
</gene>
<keyword evidence="3" id="KW-0540">Nuclease</keyword>
<evidence type="ECO:0000256" key="4">
    <source>
        <dbReference type="ARBA" id="ARBA00022759"/>
    </source>
</evidence>
<dbReference type="AlphaFoldDB" id="A0A2G9TKH7"/>